<dbReference type="CDD" id="cd06222">
    <property type="entry name" value="RNase_H_like"/>
    <property type="match status" value="1"/>
</dbReference>
<dbReference type="InterPro" id="IPR044730">
    <property type="entry name" value="RNase_H-like_dom_plant"/>
</dbReference>
<dbReference type="AlphaFoldDB" id="A0AAW2BZD8"/>
<dbReference type="InterPro" id="IPR036397">
    <property type="entry name" value="RNaseH_sf"/>
</dbReference>
<organism evidence="2 3">
    <name type="scientific">Lithocarpus litseifolius</name>
    <dbReference type="NCBI Taxonomy" id="425828"/>
    <lineage>
        <taxon>Eukaryota</taxon>
        <taxon>Viridiplantae</taxon>
        <taxon>Streptophyta</taxon>
        <taxon>Embryophyta</taxon>
        <taxon>Tracheophyta</taxon>
        <taxon>Spermatophyta</taxon>
        <taxon>Magnoliopsida</taxon>
        <taxon>eudicotyledons</taxon>
        <taxon>Gunneridae</taxon>
        <taxon>Pentapetalae</taxon>
        <taxon>rosids</taxon>
        <taxon>fabids</taxon>
        <taxon>Fagales</taxon>
        <taxon>Fagaceae</taxon>
        <taxon>Lithocarpus</taxon>
    </lineage>
</organism>
<gene>
    <name evidence="2" type="ORF">SO802_026351</name>
</gene>
<accession>A0AAW2BZD8</accession>
<dbReference type="PANTHER" id="PTHR47723">
    <property type="entry name" value="OS05G0353850 PROTEIN"/>
    <property type="match status" value="1"/>
</dbReference>
<evidence type="ECO:0000259" key="1">
    <source>
        <dbReference type="Pfam" id="PF13456"/>
    </source>
</evidence>
<dbReference type="SUPFAM" id="SSF53098">
    <property type="entry name" value="Ribonuclease H-like"/>
    <property type="match status" value="1"/>
</dbReference>
<dbReference type="InterPro" id="IPR012337">
    <property type="entry name" value="RNaseH-like_sf"/>
</dbReference>
<reference evidence="2 3" key="1">
    <citation type="submission" date="2024-01" db="EMBL/GenBank/DDBJ databases">
        <title>A telomere-to-telomere, gap-free genome of sweet tea (Lithocarpus litseifolius).</title>
        <authorList>
            <person name="Zhou J."/>
        </authorList>
    </citation>
    <scope>NUCLEOTIDE SEQUENCE [LARGE SCALE GENOMIC DNA]</scope>
    <source>
        <strain evidence="2">Zhou-2022a</strain>
        <tissue evidence="2">Leaf</tissue>
    </source>
</reference>
<dbReference type="GO" id="GO:0003676">
    <property type="term" value="F:nucleic acid binding"/>
    <property type="evidence" value="ECO:0007669"/>
    <property type="project" value="InterPro"/>
</dbReference>
<proteinExistence type="predicted"/>
<dbReference type="Proteomes" id="UP001459277">
    <property type="component" value="Unassembled WGS sequence"/>
</dbReference>
<protein>
    <recommendedName>
        <fullName evidence="1">RNase H type-1 domain-containing protein</fullName>
    </recommendedName>
</protein>
<feature type="domain" description="RNase H type-1" evidence="1">
    <location>
        <begin position="10"/>
        <end position="90"/>
    </location>
</feature>
<evidence type="ECO:0000313" key="2">
    <source>
        <dbReference type="EMBL" id="KAK9991366.1"/>
    </source>
</evidence>
<keyword evidence="3" id="KW-1185">Reference proteome</keyword>
<dbReference type="InterPro" id="IPR053151">
    <property type="entry name" value="RNase_H-like"/>
</dbReference>
<dbReference type="Pfam" id="PF13456">
    <property type="entry name" value="RVT_3"/>
    <property type="match status" value="1"/>
</dbReference>
<dbReference type="PANTHER" id="PTHR47723:SF21">
    <property type="entry name" value="POLYNUCLEOTIDYL TRANSFERASE, RIBONUCLEASE H-LIKE SUPERFAMILY PROTEIN"/>
    <property type="match status" value="1"/>
</dbReference>
<comment type="caution">
    <text evidence="2">The sequence shown here is derived from an EMBL/GenBank/DDBJ whole genome shotgun (WGS) entry which is preliminary data.</text>
</comment>
<name>A0AAW2BZD8_9ROSI</name>
<dbReference type="Gene3D" id="3.30.420.10">
    <property type="entry name" value="Ribonuclease H-like superfamily/Ribonuclease H"/>
    <property type="match status" value="1"/>
</dbReference>
<sequence length="108" mass="11972">MSDTSTLPQSMNEVEALATVRALLFAKDIGASSIILEGDSEVIIKALIWDDASFGHIIDEAKFLSNFFVDVVFSHTKRQGNSVAHNLARHVLMLTFDKRPNNKRSPTI</sequence>
<dbReference type="EMBL" id="JAZDWU010000009">
    <property type="protein sequence ID" value="KAK9991366.1"/>
    <property type="molecule type" value="Genomic_DNA"/>
</dbReference>
<dbReference type="GO" id="GO:0004523">
    <property type="term" value="F:RNA-DNA hybrid ribonuclease activity"/>
    <property type="evidence" value="ECO:0007669"/>
    <property type="project" value="InterPro"/>
</dbReference>
<dbReference type="InterPro" id="IPR002156">
    <property type="entry name" value="RNaseH_domain"/>
</dbReference>
<evidence type="ECO:0000313" key="3">
    <source>
        <dbReference type="Proteomes" id="UP001459277"/>
    </source>
</evidence>